<dbReference type="GO" id="GO:0005634">
    <property type="term" value="C:nucleus"/>
    <property type="evidence" value="ECO:0007669"/>
    <property type="project" value="InterPro"/>
</dbReference>
<dbReference type="PANTHER" id="PTHR14527:SF2">
    <property type="entry name" value="PROTEIN MIS12 HOMOLOG"/>
    <property type="match status" value="1"/>
</dbReference>
<evidence type="ECO:0000256" key="2">
    <source>
        <dbReference type="ARBA" id="ARBA00008643"/>
    </source>
</evidence>
<keyword evidence="9" id="KW-0137">Centromere</keyword>
<evidence type="ECO:0000256" key="3">
    <source>
        <dbReference type="ARBA" id="ARBA00022454"/>
    </source>
</evidence>
<evidence type="ECO:0000256" key="5">
    <source>
        <dbReference type="ARBA" id="ARBA00022776"/>
    </source>
</evidence>
<sequence length="335" mass="36030">MPNPPSTSGVTTGAVAALTQPSRTLKRDLLTEHFRFAPESFAKGGMDLANRTMYTATAKVEQSLLQLVERGEEGFDEDEVQRSIYRLETLLEDAIDTQFDLFEIFVLRNTFTFADDLLPYISLPHHRTVPGETLITRISPAQRDQDHLDPSLKGSDAAILSEYEEELRLYESELQKERELAHAELFVKAKAAKAHEMAELVGYLKEPGKLSSTSNPTDRARTLASQLSQLEARLSELAATPVPHDTTATQPAVAPWATSRSAFVNWAAEQKAGGGQADPASSNPNPSAGAGAGAGAGGAGVGQLPQDVVLEKFQEEAAQVGGAEDAKALLDAMSN</sequence>
<feature type="region of interest" description="Disordered" evidence="10">
    <location>
        <begin position="270"/>
        <end position="302"/>
    </location>
</feature>
<comment type="similarity">
    <text evidence="2">Belongs to the mis12 family.</text>
</comment>
<evidence type="ECO:0000256" key="1">
    <source>
        <dbReference type="ARBA" id="ARBA00004629"/>
    </source>
</evidence>
<evidence type="ECO:0000256" key="9">
    <source>
        <dbReference type="ARBA" id="ARBA00023328"/>
    </source>
</evidence>
<keyword evidence="12" id="KW-1185">Reference proteome</keyword>
<dbReference type="Pfam" id="PF05859">
    <property type="entry name" value="Mis12"/>
    <property type="match status" value="1"/>
</dbReference>
<comment type="caution">
    <text evidence="11">The sequence shown here is derived from an EMBL/GenBank/DDBJ whole genome shotgun (WGS) entry which is preliminary data.</text>
</comment>
<feature type="compositionally biased region" description="Gly residues" evidence="10">
    <location>
        <begin position="290"/>
        <end position="301"/>
    </location>
</feature>
<gene>
    <name evidence="11" type="ORF">BMF94_2996</name>
</gene>
<keyword evidence="3" id="KW-0158">Chromosome</keyword>
<keyword evidence="8" id="KW-0131">Cell cycle</keyword>
<comment type="subcellular location">
    <subcellularLocation>
        <location evidence="1">Chromosome</location>
        <location evidence="1">Centromere</location>
        <location evidence="1">Kinetochore</location>
    </subcellularLocation>
</comment>
<dbReference type="PANTHER" id="PTHR14527">
    <property type="entry name" value="PROTEIN MIS12 HOMOLOG"/>
    <property type="match status" value="1"/>
</dbReference>
<dbReference type="GO" id="GO:0051301">
    <property type="term" value="P:cell division"/>
    <property type="evidence" value="ECO:0007669"/>
    <property type="project" value="UniProtKB-KW"/>
</dbReference>
<name>A0A2S5BB18_9BASI</name>
<dbReference type="EMBL" id="PJQD01000031">
    <property type="protein sequence ID" value="POY73953.1"/>
    <property type="molecule type" value="Genomic_DNA"/>
</dbReference>
<dbReference type="GO" id="GO:0000444">
    <property type="term" value="C:MIS12/MIND type complex"/>
    <property type="evidence" value="ECO:0007669"/>
    <property type="project" value="TreeGrafter"/>
</dbReference>
<protein>
    <submittedName>
        <fullName evidence="11">Uncharacterized protein</fullName>
    </submittedName>
</protein>
<dbReference type="OrthoDB" id="1884855at2759"/>
<keyword evidence="6" id="KW-0995">Kinetochore</keyword>
<accession>A0A2S5BB18</accession>
<evidence type="ECO:0000256" key="7">
    <source>
        <dbReference type="ARBA" id="ARBA00023054"/>
    </source>
</evidence>
<keyword evidence="7" id="KW-0175">Coiled coil</keyword>
<keyword evidence="4" id="KW-0132">Cell division</keyword>
<evidence type="ECO:0000256" key="10">
    <source>
        <dbReference type="SAM" id="MobiDB-lite"/>
    </source>
</evidence>
<evidence type="ECO:0000256" key="8">
    <source>
        <dbReference type="ARBA" id="ARBA00023306"/>
    </source>
</evidence>
<dbReference type="AlphaFoldDB" id="A0A2S5BB18"/>
<evidence type="ECO:0000313" key="12">
    <source>
        <dbReference type="Proteomes" id="UP000237144"/>
    </source>
</evidence>
<evidence type="ECO:0000256" key="6">
    <source>
        <dbReference type="ARBA" id="ARBA00022838"/>
    </source>
</evidence>
<reference evidence="11 12" key="1">
    <citation type="journal article" date="2018" name="Front. Microbiol.">
        <title>Prospects for Fungal Bioremediation of Acidic Radioactive Waste Sites: Characterization and Genome Sequence of Rhodotorula taiwanensis MD1149.</title>
        <authorList>
            <person name="Tkavc R."/>
            <person name="Matrosova V.Y."/>
            <person name="Grichenko O.E."/>
            <person name="Gostincar C."/>
            <person name="Volpe R.P."/>
            <person name="Klimenkova P."/>
            <person name="Gaidamakova E.K."/>
            <person name="Zhou C.E."/>
            <person name="Stewart B.J."/>
            <person name="Lyman M.G."/>
            <person name="Malfatti S.A."/>
            <person name="Rubinfeld B."/>
            <person name="Courtot M."/>
            <person name="Singh J."/>
            <person name="Dalgard C.L."/>
            <person name="Hamilton T."/>
            <person name="Frey K.G."/>
            <person name="Gunde-Cimerman N."/>
            <person name="Dugan L."/>
            <person name="Daly M.J."/>
        </authorList>
    </citation>
    <scope>NUCLEOTIDE SEQUENCE [LARGE SCALE GENOMIC DNA]</scope>
    <source>
        <strain evidence="11 12">MD1149</strain>
    </source>
</reference>
<feature type="compositionally biased region" description="Low complexity" evidence="10">
    <location>
        <begin position="279"/>
        <end position="289"/>
    </location>
</feature>
<evidence type="ECO:0000313" key="11">
    <source>
        <dbReference type="EMBL" id="POY73953.1"/>
    </source>
</evidence>
<evidence type="ECO:0000256" key="4">
    <source>
        <dbReference type="ARBA" id="ARBA00022618"/>
    </source>
</evidence>
<dbReference type="Proteomes" id="UP000237144">
    <property type="component" value="Unassembled WGS sequence"/>
</dbReference>
<proteinExistence type="inferred from homology"/>
<dbReference type="InterPro" id="IPR008685">
    <property type="entry name" value="Centromere_Mis12"/>
</dbReference>
<dbReference type="GO" id="GO:0000070">
    <property type="term" value="P:mitotic sister chromatid segregation"/>
    <property type="evidence" value="ECO:0007669"/>
    <property type="project" value="TreeGrafter"/>
</dbReference>
<organism evidence="11 12">
    <name type="scientific">Rhodotorula taiwanensis</name>
    <dbReference type="NCBI Taxonomy" id="741276"/>
    <lineage>
        <taxon>Eukaryota</taxon>
        <taxon>Fungi</taxon>
        <taxon>Dikarya</taxon>
        <taxon>Basidiomycota</taxon>
        <taxon>Pucciniomycotina</taxon>
        <taxon>Microbotryomycetes</taxon>
        <taxon>Sporidiobolales</taxon>
        <taxon>Sporidiobolaceae</taxon>
        <taxon>Rhodotorula</taxon>
    </lineage>
</organism>
<keyword evidence="5" id="KW-0498">Mitosis</keyword>
<dbReference type="GO" id="GO:0051382">
    <property type="term" value="P:kinetochore assembly"/>
    <property type="evidence" value="ECO:0007669"/>
    <property type="project" value="TreeGrafter"/>
</dbReference>